<dbReference type="SUPFAM" id="SSF56112">
    <property type="entry name" value="Protein kinase-like (PK-like)"/>
    <property type="match status" value="1"/>
</dbReference>
<gene>
    <name evidence="6" type="ORF">MSAN_01124600</name>
</gene>
<dbReference type="Pfam" id="PF07714">
    <property type="entry name" value="PK_Tyr_Ser-Thr"/>
    <property type="match status" value="1"/>
</dbReference>
<dbReference type="InterPro" id="IPR000719">
    <property type="entry name" value="Prot_kinase_dom"/>
</dbReference>
<keyword evidence="4" id="KW-0812">Transmembrane</keyword>
<comment type="caution">
    <text evidence="6">The sequence shown here is derived from an EMBL/GenBank/DDBJ whole genome shotgun (WGS) entry which is preliminary data.</text>
</comment>
<dbReference type="PANTHER" id="PTHR24418">
    <property type="entry name" value="TYROSINE-PROTEIN KINASE"/>
    <property type="match status" value="1"/>
</dbReference>
<dbReference type="AlphaFoldDB" id="A0A8H6YGX3"/>
<keyword evidence="1" id="KW-0547">Nucleotide-binding</keyword>
<dbReference type="Gene3D" id="3.30.200.20">
    <property type="entry name" value="Phosphorylase Kinase, domain 1"/>
    <property type="match status" value="1"/>
</dbReference>
<evidence type="ECO:0000313" key="7">
    <source>
        <dbReference type="Proteomes" id="UP000623467"/>
    </source>
</evidence>
<proteinExistence type="predicted"/>
<feature type="compositionally biased region" description="Basic and acidic residues" evidence="3">
    <location>
        <begin position="895"/>
        <end position="904"/>
    </location>
</feature>
<feature type="domain" description="Protein kinase" evidence="5">
    <location>
        <begin position="648"/>
        <end position="963"/>
    </location>
</feature>
<dbReference type="InterPro" id="IPR008266">
    <property type="entry name" value="Tyr_kinase_AS"/>
</dbReference>
<dbReference type="Proteomes" id="UP000623467">
    <property type="component" value="Unassembled WGS sequence"/>
</dbReference>
<dbReference type="GO" id="GO:0004672">
    <property type="term" value="F:protein kinase activity"/>
    <property type="evidence" value="ECO:0007669"/>
    <property type="project" value="InterPro"/>
</dbReference>
<evidence type="ECO:0000259" key="5">
    <source>
        <dbReference type="PROSITE" id="PS50011"/>
    </source>
</evidence>
<keyword evidence="6" id="KW-0808">Transferase</keyword>
<keyword evidence="4" id="KW-0472">Membrane</keyword>
<dbReference type="InterPro" id="IPR011009">
    <property type="entry name" value="Kinase-like_dom_sf"/>
</dbReference>
<sequence length="967" mass="109666">MFSFAANIDMRHGLFRIFRRIYGPAFLLAAVLVVIAFTSLSYKAEHNRLVFILMLSLFATLLVRTAQGYMLLLGSYYFKGLYFRMRAAFSILALFHTVFWFILRNEISEMLMVQIYILYADVLCITELLLRDEFRQFTLDNIILESTEFYVLRDSLSRDADAGFDLMMSRSSSAFKRLWARFAAMLKIRRTGAIALSEEEHLGLAASYSVPPASQVPSVVPPEIAAIVEHWAEASKQKHRALWISTDGMSYDSISDQITPVVTALGMNDPVKVDLSEARAVFWPLVHGLVRASVEYKDELGINPPWPIRSQFALFSPYAAMFSSNEPYRASWPDHQRAEVIAGSSCLNPIADYHQKFFLHDIICEPLLQRYQRFERPLACATLIFQGITTVEQVDELYHAICTLDTWPHAIPPALNIIVIVPPQFLYFASDPDRHMMEHICMLYVSENGPTIYSENIPALSECTMPNPPRLVENIFLLLVHSIQWTGGETAERLWNTARDVAQSSREQSFIEPEVDQMNTTDLSCLPQDQILATLYGAYQDRKRILAAFREFPRIPAAYIMRNLGRDNAKIAQYLPFLFDMNVEGIPPEYALAVLNLIDDILYQGLFENGDIVQTPKTLFRPALILLHAFAEQFAQLPDRLTVTGLVLLNDHPLKEGGFSEIYHGNWIFGQSETEVALKVLKKLHNGPGQAELFREALVWSYLNHQNIARFLGVDRVTFKNPALVSWWFPQGSVVKYMTQHTPASSYALEMLCGISSGLEYMHKANVVHGDLCARNILIDEQGRPQLTDFGLTKLVDPENVSSSDAAEPRGSTRWMAPELFENSSPPTTASDIWAFGCVACEIWTEGQKPWSHIDSDMGVISALIKLGERTPSSLESDFRDELSAGPSSRRSDRKHPYLERPVDRQGNQMPSGLWELVRWCWNENSTDRPTGTVVTEMLAEVRAAEATIRHKPMPRVEGNPFFRLDD</sequence>
<evidence type="ECO:0000256" key="1">
    <source>
        <dbReference type="ARBA" id="ARBA00022741"/>
    </source>
</evidence>
<feature type="transmembrane region" description="Helical" evidence="4">
    <location>
        <begin position="21"/>
        <end position="42"/>
    </location>
</feature>
<organism evidence="6 7">
    <name type="scientific">Mycena sanguinolenta</name>
    <dbReference type="NCBI Taxonomy" id="230812"/>
    <lineage>
        <taxon>Eukaryota</taxon>
        <taxon>Fungi</taxon>
        <taxon>Dikarya</taxon>
        <taxon>Basidiomycota</taxon>
        <taxon>Agaricomycotina</taxon>
        <taxon>Agaricomycetes</taxon>
        <taxon>Agaricomycetidae</taxon>
        <taxon>Agaricales</taxon>
        <taxon>Marasmiineae</taxon>
        <taxon>Mycenaceae</taxon>
        <taxon>Mycena</taxon>
    </lineage>
</organism>
<reference evidence="6" key="1">
    <citation type="submission" date="2020-05" db="EMBL/GenBank/DDBJ databases">
        <title>Mycena genomes resolve the evolution of fungal bioluminescence.</title>
        <authorList>
            <person name="Tsai I.J."/>
        </authorList>
    </citation>
    <scope>NUCLEOTIDE SEQUENCE</scope>
    <source>
        <strain evidence="6">160909Yilan</strain>
    </source>
</reference>
<evidence type="ECO:0000256" key="3">
    <source>
        <dbReference type="SAM" id="MobiDB-lite"/>
    </source>
</evidence>
<keyword evidence="6" id="KW-0418">Kinase</keyword>
<name>A0A8H6YGX3_9AGAR</name>
<dbReference type="Gene3D" id="1.10.510.10">
    <property type="entry name" value="Transferase(Phosphotransferase) domain 1"/>
    <property type="match status" value="1"/>
</dbReference>
<protein>
    <submittedName>
        <fullName evidence="6">Kinase-like protein</fullName>
    </submittedName>
</protein>
<feature type="transmembrane region" description="Helical" evidence="4">
    <location>
        <begin position="85"/>
        <end position="103"/>
    </location>
</feature>
<dbReference type="OrthoDB" id="2941970at2759"/>
<feature type="transmembrane region" description="Helical" evidence="4">
    <location>
        <begin position="48"/>
        <end position="73"/>
    </location>
</feature>
<dbReference type="InterPro" id="IPR001245">
    <property type="entry name" value="Ser-Thr/Tyr_kinase_cat_dom"/>
</dbReference>
<dbReference type="InterPro" id="IPR050198">
    <property type="entry name" value="Non-receptor_tyrosine_kinases"/>
</dbReference>
<dbReference type="PROSITE" id="PS00109">
    <property type="entry name" value="PROTEIN_KINASE_TYR"/>
    <property type="match status" value="1"/>
</dbReference>
<evidence type="ECO:0000256" key="4">
    <source>
        <dbReference type="SAM" id="Phobius"/>
    </source>
</evidence>
<keyword evidence="4" id="KW-1133">Transmembrane helix</keyword>
<dbReference type="GO" id="GO:0005524">
    <property type="term" value="F:ATP binding"/>
    <property type="evidence" value="ECO:0007669"/>
    <property type="project" value="UniProtKB-KW"/>
</dbReference>
<accession>A0A8H6YGX3</accession>
<keyword evidence="7" id="KW-1185">Reference proteome</keyword>
<evidence type="ECO:0000313" key="6">
    <source>
        <dbReference type="EMBL" id="KAF7360945.1"/>
    </source>
</evidence>
<evidence type="ECO:0000256" key="2">
    <source>
        <dbReference type="ARBA" id="ARBA00022840"/>
    </source>
</evidence>
<feature type="region of interest" description="Disordered" evidence="3">
    <location>
        <begin position="875"/>
        <end position="907"/>
    </location>
</feature>
<dbReference type="EMBL" id="JACAZH010000008">
    <property type="protein sequence ID" value="KAF7360945.1"/>
    <property type="molecule type" value="Genomic_DNA"/>
</dbReference>
<dbReference type="PROSITE" id="PS50011">
    <property type="entry name" value="PROTEIN_KINASE_DOM"/>
    <property type="match status" value="1"/>
</dbReference>
<keyword evidence="2" id="KW-0067">ATP-binding</keyword>